<name>A0A915ZGQ4_9GLOM</name>
<comment type="caution">
    <text evidence="2">The sequence shown here is derived from an EMBL/GenBank/DDBJ whole genome shotgun (WGS) entry which is preliminary data.</text>
</comment>
<protein>
    <submittedName>
        <fullName evidence="2">Uncharacterized protein</fullName>
    </submittedName>
</protein>
<reference evidence="2" key="1">
    <citation type="submission" date="2020-05" db="EMBL/GenBank/DDBJ databases">
        <authorList>
            <person name="Rincon C."/>
            <person name="Sanders R I."/>
            <person name="Robbins C."/>
            <person name="Chaturvedi A."/>
        </authorList>
    </citation>
    <scope>NUCLEOTIDE SEQUENCE</scope>
    <source>
        <strain evidence="2">CHB12</strain>
    </source>
</reference>
<dbReference type="Proteomes" id="UP000684084">
    <property type="component" value="Unassembled WGS sequence"/>
</dbReference>
<dbReference type="EMBL" id="CAGKOT010000032">
    <property type="protein sequence ID" value="CAB5373689.1"/>
    <property type="molecule type" value="Genomic_DNA"/>
</dbReference>
<feature type="region of interest" description="Disordered" evidence="1">
    <location>
        <begin position="118"/>
        <end position="139"/>
    </location>
</feature>
<dbReference type="OrthoDB" id="2385297at2759"/>
<gene>
    <name evidence="2" type="ORF">CHRIB12_LOCUS14118</name>
</gene>
<feature type="compositionally biased region" description="Basic and acidic residues" evidence="1">
    <location>
        <begin position="122"/>
        <end position="131"/>
    </location>
</feature>
<dbReference type="VEuPathDB" id="FungiDB:RhiirFUN_015003"/>
<evidence type="ECO:0000313" key="3">
    <source>
        <dbReference type="Proteomes" id="UP000684084"/>
    </source>
</evidence>
<sequence length="139" mass="15582">MVDGCGNHYGEQIYRLNVGRHSSVSHVKPSPEMRKKTVYPRNALPSLISIRNLAYSILKKLGDDIVKDIEFTELEKCPQCDKDILSVLSCAHVFHRGVMKKFSVTSLQSTMDVDEVDVDPASIEHPKRTKEPGTTCPAR</sequence>
<dbReference type="AlphaFoldDB" id="A0A915ZGQ4"/>
<evidence type="ECO:0000313" key="2">
    <source>
        <dbReference type="EMBL" id="CAB5373689.1"/>
    </source>
</evidence>
<evidence type="ECO:0000256" key="1">
    <source>
        <dbReference type="SAM" id="MobiDB-lite"/>
    </source>
</evidence>
<proteinExistence type="predicted"/>
<accession>A0A915ZGQ4</accession>
<organism evidence="2 3">
    <name type="scientific">Rhizophagus irregularis</name>
    <dbReference type="NCBI Taxonomy" id="588596"/>
    <lineage>
        <taxon>Eukaryota</taxon>
        <taxon>Fungi</taxon>
        <taxon>Fungi incertae sedis</taxon>
        <taxon>Mucoromycota</taxon>
        <taxon>Glomeromycotina</taxon>
        <taxon>Glomeromycetes</taxon>
        <taxon>Glomerales</taxon>
        <taxon>Glomeraceae</taxon>
        <taxon>Rhizophagus</taxon>
    </lineage>
</organism>